<dbReference type="EMBL" id="QJVJ01000001">
    <property type="protein sequence ID" value="PYI57105.1"/>
    <property type="molecule type" value="Genomic_DNA"/>
</dbReference>
<dbReference type="Gene3D" id="3.40.190.10">
    <property type="entry name" value="Periplasmic binding protein-like II"/>
    <property type="match status" value="2"/>
</dbReference>
<dbReference type="OrthoDB" id="2498957at2"/>
<comment type="caution">
    <text evidence="3">The sequence shown here is derived from an EMBL/GenBank/DDBJ whole genome shotgun (WGS) entry which is preliminary data.</text>
</comment>
<reference evidence="3 4" key="1">
    <citation type="submission" date="2018-05" db="EMBL/GenBank/DDBJ databases">
        <title>Paenibacillus flagellatus sp. nov., isolated from selenium mineral soil.</title>
        <authorList>
            <person name="Dai X."/>
        </authorList>
    </citation>
    <scope>NUCLEOTIDE SEQUENCE [LARGE SCALE GENOMIC DNA]</scope>
    <source>
        <strain evidence="3 4">DXL2</strain>
    </source>
</reference>
<protein>
    <recommendedName>
        <fullName evidence="5">ABC transporter substrate-binding protein</fullName>
    </recommendedName>
</protein>
<dbReference type="PANTHER" id="PTHR43649:SF33">
    <property type="entry name" value="POLYGALACTURONAN_RHAMNOGALACTURONAN-BINDING PROTEIN YTCQ"/>
    <property type="match status" value="1"/>
</dbReference>
<evidence type="ECO:0000256" key="1">
    <source>
        <dbReference type="ARBA" id="ARBA00022729"/>
    </source>
</evidence>
<dbReference type="PROSITE" id="PS51257">
    <property type="entry name" value="PROKAR_LIPOPROTEIN"/>
    <property type="match status" value="1"/>
</dbReference>
<keyword evidence="1 2" id="KW-0732">Signal</keyword>
<gene>
    <name evidence="3" type="ORF">DLM86_01275</name>
</gene>
<organism evidence="3 4">
    <name type="scientific">Paenibacillus flagellatus</name>
    <dbReference type="NCBI Taxonomy" id="2211139"/>
    <lineage>
        <taxon>Bacteria</taxon>
        <taxon>Bacillati</taxon>
        <taxon>Bacillota</taxon>
        <taxon>Bacilli</taxon>
        <taxon>Bacillales</taxon>
        <taxon>Paenibacillaceae</taxon>
        <taxon>Paenibacillus</taxon>
    </lineage>
</organism>
<dbReference type="PANTHER" id="PTHR43649">
    <property type="entry name" value="ARABINOSE-BINDING PROTEIN-RELATED"/>
    <property type="match status" value="1"/>
</dbReference>
<name>A0A2V5KC01_9BACL</name>
<evidence type="ECO:0000313" key="3">
    <source>
        <dbReference type="EMBL" id="PYI57105.1"/>
    </source>
</evidence>
<dbReference type="RefSeq" id="WP_110838145.1">
    <property type="nucleotide sequence ID" value="NZ_QJVJ01000001.1"/>
</dbReference>
<dbReference type="SUPFAM" id="SSF53850">
    <property type="entry name" value="Periplasmic binding protein-like II"/>
    <property type="match status" value="1"/>
</dbReference>
<dbReference type="InterPro" id="IPR050490">
    <property type="entry name" value="Bact_solute-bd_prot1"/>
</dbReference>
<evidence type="ECO:0000313" key="4">
    <source>
        <dbReference type="Proteomes" id="UP000247476"/>
    </source>
</evidence>
<feature type="chain" id="PRO_5039164720" description="ABC transporter substrate-binding protein" evidence="2">
    <location>
        <begin position="22"/>
        <end position="547"/>
    </location>
</feature>
<keyword evidence="4" id="KW-1185">Reference proteome</keyword>
<proteinExistence type="predicted"/>
<evidence type="ECO:0000256" key="2">
    <source>
        <dbReference type="SAM" id="SignalP"/>
    </source>
</evidence>
<feature type="signal peptide" evidence="2">
    <location>
        <begin position="1"/>
        <end position="21"/>
    </location>
</feature>
<accession>A0A2V5KC01</accession>
<evidence type="ECO:0008006" key="5">
    <source>
        <dbReference type="Google" id="ProtNLM"/>
    </source>
</evidence>
<dbReference type="AlphaFoldDB" id="A0A2V5KC01"/>
<sequence length="547" mass="61639">MFNKRFGYAALALTVSASVLSACGGGSDEPSAGTNGAGENAGQAGGAKNAKKLDISFSFFNIGSAFPNRDADELLKMIESKFNVRIVDKVISYSDYKEKYQLWSASGELPDVFSDDTINSEGYFSWIKQGIIRPLPADLSPYPNVQKMLSLKDTKSLQVDGNYYMIPRLTYPEPETWALERALIVRKDWMEKLNLKDPVTYDDYLNMLRAFAKNDPDGNGKNDTVGVTLRSTTMLLPLATGTFPHTSNSSWVKENGQYIPFYASEKMKDVVVQMRQLFAEGAIDPDFAIMKTNDGIDKFGQGKVGAISMQAAPNALKKLDAAWSKYNKDTKFEDVFKILPESWAAEDGSRYRHVEPSFWSETYFSSKVNDEKMDRILQIYDWLQSDEFFTIKQYGLEGKDYKKENGKIVVTREKNDKGEYKSLGSYYPSLNLFGSLAAWNQQFEYEDSEASKINYGEKLSKVARDTLKEKVASFKPVPTNFDIEQLYTPAKAKLSAINATEDVIKVMLSKEDPVAMWTNIVKGYDNKGLRQAIKEVNDEIRKRGLDK</sequence>
<dbReference type="Proteomes" id="UP000247476">
    <property type="component" value="Unassembled WGS sequence"/>
</dbReference>